<comment type="subcellular location">
    <subcellularLocation>
        <location evidence="1">Membrane</location>
        <topology evidence="1">Multi-pass membrane protein</topology>
    </subcellularLocation>
</comment>
<accession>A0AAV4H8H5</accession>
<sequence>MNSSVDGITTAVQIAGSRSESVTSPSLRSTIEFNSSFRENLAFSSTSTTVHGSPMLSFPLSRKDTLKVSEEMAESSDMVWEEKENAKWSTKSLKSEFVSLHTNTSETEPIMKPLSQKEGTYIPLPGVLGILGYICLDIGFDLGNPTCRAFILEHSPSSQHTNLLVTATQSASLAGLLMSSLGVFDLPAGIEALFGVDGTAGTFILMLAVILIIIISFFGCSLWTGVALRKNVPIVKDMKVNDAGRLRRKGMNSNDNSFTQNPLGVTETHLQQQKVDYKASLDTSENPSFAIKQEEACCLTSSKEQTSSPTDEYSAANDKAPLLSKPSGLGTNLNTTYMSLSLNVPSVGDSSTDLTLPGLEPMNASEFHDPSKSQFKLEDIPEHPVNLAAIPSTSQSHSLTVSSELIKDLGHPTNNDLQFEHFLGSINDVSIKTQCSHSYVTATSPFDYDKQKAPQGPHDHFKDQEDAIVKIRSTSTSPPFETPLFNKRLVILVISTAISVSSLVGIVMYSSNAITLGIYKADPTAELGTPENLNYREGLRTAAMGNVVFYISYFVSCLLNKKSFQIFGEYNFIFL</sequence>
<feature type="transmembrane region" description="Helical" evidence="6">
    <location>
        <begin position="163"/>
        <end position="184"/>
    </location>
</feature>
<keyword evidence="5 6" id="KW-0472">Membrane</keyword>
<dbReference type="EMBL" id="BMAT01001819">
    <property type="protein sequence ID" value="GFR93060.1"/>
    <property type="molecule type" value="Genomic_DNA"/>
</dbReference>
<protein>
    <recommendedName>
        <fullName evidence="9">Amino acid transporter transmembrane domain-containing protein</fullName>
    </recommendedName>
</protein>
<dbReference type="PANTHER" id="PTHR19432">
    <property type="entry name" value="SUGAR TRANSPORTER"/>
    <property type="match status" value="1"/>
</dbReference>
<reference evidence="7 8" key="1">
    <citation type="journal article" date="2021" name="Elife">
        <title>Chloroplast acquisition without the gene transfer in kleptoplastic sea slugs, Plakobranchus ocellatus.</title>
        <authorList>
            <person name="Maeda T."/>
            <person name="Takahashi S."/>
            <person name="Yoshida T."/>
            <person name="Shimamura S."/>
            <person name="Takaki Y."/>
            <person name="Nagai Y."/>
            <person name="Toyoda A."/>
            <person name="Suzuki Y."/>
            <person name="Arimoto A."/>
            <person name="Ishii H."/>
            <person name="Satoh N."/>
            <person name="Nishiyama T."/>
            <person name="Hasebe M."/>
            <person name="Maruyama T."/>
            <person name="Minagawa J."/>
            <person name="Obokata J."/>
            <person name="Shigenobu S."/>
        </authorList>
    </citation>
    <scope>NUCLEOTIDE SEQUENCE [LARGE SCALE GENOMIC DNA]</scope>
</reference>
<keyword evidence="3 6" id="KW-0812">Transmembrane</keyword>
<dbReference type="PANTHER" id="PTHR19432:SF35">
    <property type="entry name" value="SOLUTE CARRIER FAMILY 45 MEMBER 3 ISOFORM X1"/>
    <property type="match status" value="1"/>
</dbReference>
<evidence type="ECO:0008006" key="9">
    <source>
        <dbReference type="Google" id="ProtNLM"/>
    </source>
</evidence>
<evidence type="ECO:0000256" key="3">
    <source>
        <dbReference type="ARBA" id="ARBA00022692"/>
    </source>
</evidence>
<evidence type="ECO:0000313" key="8">
    <source>
        <dbReference type="Proteomes" id="UP000762676"/>
    </source>
</evidence>
<name>A0AAV4H8H5_9GAST</name>
<evidence type="ECO:0000256" key="5">
    <source>
        <dbReference type="ARBA" id="ARBA00023136"/>
    </source>
</evidence>
<proteinExistence type="predicted"/>
<evidence type="ECO:0000256" key="6">
    <source>
        <dbReference type="SAM" id="Phobius"/>
    </source>
</evidence>
<keyword evidence="8" id="KW-1185">Reference proteome</keyword>
<evidence type="ECO:0000256" key="2">
    <source>
        <dbReference type="ARBA" id="ARBA00022448"/>
    </source>
</evidence>
<feature type="transmembrane region" description="Helical" evidence="6">
    <location>
        <begin position="539"/>
        <end position="559"/>
    </location>
</feature>
<comment type="caution">
    <text evidence="7">The sequence shown here is derived from an EMBL/GenBank/DDBJ whole genome shotgun (WGS) entry which is preliminary data.</text>
</comment>
<dbReference type="GO" id="GO:0008506">
    <property type="term" value="F:sucrose:proton symporter activity"/>
    <property type="evidence" value="ECO:0007669"/>
    <property type="project" value="TreeGrafter"/>
</dbReference>
<evidence type="ECO:0000313" key="7">
    <source>
        <dbReference type="EMBL" id="GFR93060.1"/>
    </source>
</evidence>
<organism evidence="7 8">
    <name type="scientific">Elysia marginata</name>
    <dbReference type="NCBI Taxonomy" id="1093978"/>
    <lineage>
        <taxon>Eukaryota</taxon>
        <taxon>Metazoa</taxon>
        <taxon>Spiralia</taxon>
        <taxon>Lophotrochozoa</taxon>
        <taxon>Mollusca</taxon>
        <taxon>Gastropoda</taxon>
        <taxon>Heterobranchia</taxon>
        <taxon>Euthyneura</taxon>
        <taxon>Panpulmonata</taxon>
        <taxon>Sacoglossa</taxon>
        <taxon>Placobranchoidea</taxon>
        <taxon>Plakobranchidae</taxon>
        <taxon>Elysia</taxon>
    </lineage>
</organism>
<dbReference type="AlphaFoldDB" id="A0AAV4H8H5"/>
<feature type="transmembrane region" description="Helical" evidence="6">
    <location>
        <begin position="204"/>
        <end position="228"/>
    </location>
</feature>
<keyword evidence="2" id="KW-0813">Transport</keyword>
<gene>
    <name evidence="7" type="ORF">ElyMa_000883700</name>
</gene>
<dbReference type="Proteomes" id="UP000762676">
    <property type="component" value="Unassembled WGS sequence"/>
</dbReference>
<dbReference type="GO" id="GO:0016020">
    <property type="term" value="C:membrane"/>
    <property type="evidence" value="ECO:0007669"/>
    <property type="project" value="UniProtKB-SubCell"/>
</dbReference>
<feature type="transmembrane region" description="Helical" evidence="6">
    <location>
        <begin position="489"/>
        <end position="519"/>
    </location>
</feature>
<keyword evidence="4 6" id="KW-1133">Transmembrane helix</keyword>
<evidence type="ECO:0000256" key="4">
    <source>
        <dbReference type="ARBA" id="ARBA00022989"/>
    </source>
</evidence>
<evidence type="ECO:0000256" key="1">
    <source>
        <dbReference type="ARBA" id="ARBA00004141"/>
    </source>
</evidence>